<name>A0A438GTH2_VITVI</name>
<evidence type="ECO:0000256" key="1">
    <source>
        <dbReference type="SAM" id="MobiDB-lite"/>
    </source>
</evidence>
<feature type="domain" description="Reverse transcriptase Ty1/copia-type" evidence="2">
    <location>
        <begin position="432"/>
        <end position="469"/>
    </location>
</feature>
<organism evidence="4 5">
    <name type="scientific">Vitis vinifera</name>
    <name type="common">Grape</name>
    <dbReference type="NCBI Taxonomy" id="29760"/>
    <lineage>
        <taxon>Eukaryota</taxon>
        <taxon>Viridiplantae</taxon>
        <taxon>Streptophyta</taxon>
        <taxon>Embryophyta</taxon>
        <taxon>Tracheophyta</taxon>
        <taxon>Spermatophyta</taxon>
        <taxon>Magnoliopsida</taxon>
        <taxon>eudicotyledons</taxon>
        <taxon>Gunneridae</taxon>
        <taxon>Pentapetalae</taxon>
        <taxon>rosids</taxon>
        <taxon>Vitales</taxon>
        <taxon>Vitaceae</taxon>
        <taxon>Viteae</taxon>
        <taxon>Vitis</taxon>
    </lineage>
</organism>
<feature type="region of interest" description="Disordered" evidence="1">
    <location>
        <begin position="1"/>
        <end position="21"/>
    </location>
</feature>
<dbReference type="SUPFAM" id="SSF56672">
    <property type="entry name" value="DNA/RNA polymerases"/>
    <property type="match status" value="1"/>
</dbReference>
<proteinExistence type="predicted"/>
<dbReference type="Pfam" id="PF07727">
    <property type="entry name" value="RVT_2"/>
    <property type="match status" value="2"/>
</dbReference>
<dbReference type="InterPro" id="IPR013103">
    <property type="entry name" value="RVT_2"/>
</dbReference>
<evidence type="ECO:0000313" key="5">
    <source>
        <dbReference type="Proteomes" id="UP000288805"/>
    </source>
</evidence>
<accession>A0A438GTH2</accession>
<feature type="domain" description="Reverse transcriptase Ty1/copia-type" evidence="2">
    <location>
        <begin position="471"/>
        <end position="569"/>
    </location>
</feature>
<sequence>MTEEEHASMANSHSSNGPAQNLSDDSSSCYYLHPSDNPGALLVSEIFTGENYIAWSRSMSIALTVKNKIAFVDGSLVQPITNDPHLRVAWLRANNLVLSWLMNSIAKEIRGSLLYFTNAFDIWEELKIRYLRSDGPRDLTDRQQSDYVMKFLVGLHDSYSAIRSQLLLQSPLPSMSRVFSLLLQEESQRSLTNAVGISIDSQAMVVEQSSRIVSTSNTQFTKQKGKSDAICSHCGYSGHLVDKCFQLIGYPPGWKGPRGKRFNSTPTAAKNFQRLPTANNTNVLEQNSSNSNMIFSQEQIQNLLTLANSLSSSNTNSNATVNVASTSDFPQIYESKSCKPNNSVSITSGSTNSTDPTSVIESSIPENTIHANNDANSLRRLIQQLKHLQATPHLVVSIPHWQTAMTDEIKALEHNKTWDLAILPPNKTAIGSKQWYLHQLDVNNAFLHGDLNEEVYMQLPPGFSTPNDPRQAKADSSLFIRQTSTSFIALLIYVDDVIIASNDLKEIDVVKKFLHESFTIKDLGELKYFLGIEVARSAKGIVLSQRKYALDVLKDSGFSGSKPVGFPMESSLKLTANDSSPLLSDPASYRRLIGRLLYLTITRPDLAYAVQALSQFMSNPHSTHLQAAERVLRYIKATPGQGLFLKASSDLHLKAYSDSDWGGCIDTRRSVTGFTVFHRRLSHILEIKEATYCK</sequence>
<dbReference type="PANTHER" id="PTHR11439">
    <property type="entry name" value="GAG-POL-RELATED RETROTRANSPOSON"/>
    <property type="match status" value="1"/>
</dbReference>
<protein>
    <submittedName>
        <fullName evidence="4">Retrovirus-related Pol polyprotein from transposon RE1</fullName>
    </submittedName>
</protein>
<feature type="compositionally biased region" description="Polar residues" evidence="1">
    <location>
        <begin position="9"/>
        <end position="21"/>
    </location>
</feature>
<evidence type="ECO:0000259" key="2">
    <source>
        <dbReference type="Pfam" id="PF07727"/>
    </source>
</evidence>
<dbReference type="AlphaFoldDB" id="A0A438GTH2"/>
<dbReference type="EMBL" id="QGNW01000348">
    <property type="protein sequence ID" value="RVW75468.1"/>
    <property type="molecule type" value="Genomic_DNA"/>
</dbReference>
<evidence type="ECO:0000313" key="4">
    <source>
        <dbReference type="EMBL" id="RVW75468.1"/>
    </source>
</evidence>
<gene>
    <name evidence="4" type="primary">RE1_282</name>
    <name evidence="4" type="ORF">CK203_061535</name>
</gene>
<reference evidence="4 5" key="1">
    <citation type="journal article" date="2018" name="PLoS Genet.">
        <title>Population sequencing reveals clonal diversity and ancestral inbreeding in the grapevine cultivar Chardonnay.</title>
        <authorList>
            <person name="Roach M.J."/>
            <person name="Johnson D.L."/>
            <person name="Bohlmann J."/>
            <person name="van Vuuren H.J."/>
            <person name="Jones S.J."/>
            <person name="Pretorius I.S."/>
            <person name="Schmidt S.A."/>
            <person name="Borneman A.R."/>
        </authorList>
    </citation>
    <scope>NUCLEOTIDE SEQUENCE [LARGE SCALE GENOMIC DNA]</scope>
    <source>
        <strain evidence="5">cv. Chardonnay</strain>
        <tissue evidence="4">Leaf</tissue>
    </source>
</reference>
<dbReference type="InterPro" id="IPR029472">
    <property type="entry name" value="Copia-like_N"/>
</dbReference>
<dbReference type="Pfam" id="PF14244">
    <property type="entry name" value="Retrotran_gag_3"/>
    <property type="match status" value="1"/>
</dbReference>
<evidence type="ECO:0000259" key="3">
    <source>
        <dbReference type="Pfam" id="PF14244"/>
    </source>
</evidence>
<comment type="caution">
    <text evidence="4">The sequence shown here is derived from an EMBL/GenBank/DDBJ whole genome shotgun (WGS) entry which is preliminary data.</text>
</comment>
<dbReference type="Proteomes" id="UP000288805">
    <property type="component" value="Unassembled WGS sequence"/>
</dbReference>
<dbReference type="InterPro" id="IPR043502">
    <property type="entry name" value="DNA/RNA_pol_sf"/>
</dbReference>
<dbReference type="PANTHER" id="PTHR11439:SF463">
    <property type="entry name" value="REVERSE TRANSCRIPTASE TY1_COPIA-TYPE DOMAIN-CONTAINING PROTEIN"/>
    <property type="match status" value="1"/>
</dbReference>
<feature type="domain" description="Retrotransposon Copia-like N-terminal" evidence="3">
    <location>
        <begin position="33"/>
        <end position="79"/>
    </location>
</feature>
<feature type="region of interest" description="Disordered" evidence="1">
    <location>
        <begin position="338"/>
        <end position="358"/>
    </location>
</feature>